<keyword evidence="2" id="KW-1185">Reference proteome</keyword>
<proteinExistence type="predicted"/>
<dbReference type="EMBL" id="CP085144">
    <property type="protein sequence ID" value="UOA14497.1"/>
    <property type="molecule type" value="Genomic_DNA"/>
</dbReference>
<protein>
    <submittedName>
        <fullName evidence="1">Uncharacterized protein</fullName>
    </submittedName>
</protein>
<dbReference type="Proteomes" id="UP000831019">
    <property type="component" value="Chromosome"/>
</dbReference>
<gene>
    <name evidence="1" type="ORF">DSM109990_01303</name>
</gene>
<name>A0ABY3ZJX5_9RHOB</name>
<accession>A0ABY3ZJX5</accession>
<organism evidence="1 2">
    <name type="scientific">Sulfitobacter dubius</name>
    <dbReference type="NCBI Taxonomy" id="218673"/>
    <lineage>
        <taxon>Bacteria</taxon>
        <taxon>Pseudomonadati</taxon>
        <taxon>Pseudomonadota</taxon>
        <taxon>Alphaproteobacteria</taxon>
        <taxon>Rhodobacterales</taxon>
        <taxon>Roseobacteraceae</taxon>
        <taxon>Sulfitobacter</taxon>
    </lineage>
</organism>
<reference evidence="2" key="1">
    <citation type="journal article" date="2022" name="Microorganisms">
        <title>Beyond the ABCs#Discovery of Three New Plasmid Types in Rhodobacterales (RepQ, RepY, RepW).</title>
        <authorList>
            <person name="Freese H.M."/>
            <person name="Ringel V."/>
            <person name="Overmann J."/>
            <person name="Petersen J."/>
        </authorList>
    </citation>
    <scope>NUCLEOTIDE SEQUENCE [LARGE SCALE GENOMIC DNA]</scope>
    <source>
        <strain evidence="2">DSM 109990</strain>
    </source>
</reference>
<evidence type="ECO:0000313" key="2">
    <source>
        <dbReference type="Proteomes" id="UP000831019"/>
    </source>
</evidence>
<evidence type="ECO:0000313" key="1">
    <source>
        <dbReference type="EMBL" id="UOA14497.1"/>
    </source>
</evidence>
<sequence>MTPVISAGECVLHRGMYDTCRRKVSRCRIIFQVLRHDVDDLISQDAIGRAYTQPRSGVIGLIVRGFGCSALHVRHHGSDNKSLPSPKDVTDTKAADHFALAGALLMKLVSAAHVLSRSRSGQKRQYDRKFFHGIDYTRFLRFGQGGAS</sequence>